<organism evidence="2 3">
    <name type="scientific">Kluyveromyces lactis (strain ATCC 8585 / CBS 2359 / DSM 70799 / NBRC 1267 / NRRL Y-1140 / WM37)</name>
    <name type="common">Yeast</name>
    <name type="synonym">Candida sphaerica</name>
    <dbReference type="NCBI Taxonomy" id="284590"/>
    <lineage>
        <taxon>Eukaryota</taxon>
        <taxon>Fungi</taxon>
        <taxon>Dikarya</taxon>
        <taxon>Ascomycota</taxon>
        <taxon>Saccharomycotina</taxon>
        <taxon>Saccharomycetes</taxon>
        <taxon>Saccharomycetales</taxon>
        <taxon>Saccharomycetaceae</taxon>
        <taxon>Kluyveromyces</taxon>
    </lineage>
</organism>
<feature type="compositionally biased region" description="Low complexity" evidence="1">
    <location>
        <begin position="61"/>
        <end position="72"/>
    </location>
</feature>
<sequence>MPGQLVNVPFFSQVEDMDTYLLKYRTLKQASQQQQNHPYQAAHRYNQQVKSNNGHYSSYTNSQHQNQHQQHNNNRKKYNNGTTFTQNNNYNTAYRQQGNAIKYNQQYQQSVTSMYNKSVHQQTYSSGYYAGYNSTSNSSYSNSNIGNANFNAHLNDTNNGNDNGYSNITPTDGNSAHNSNLSLNQLNGNVNNMSQLPASHIPFSPTSSVTPPPITPSRLSSTLSSVSVGSSVSNDMDLMVPMDMNNNRSIGQQQNRFLSQQHQSLQSLPQQYQQPLHSQPFHMQQQSFPTFGSNFIEQSFSQGHDFMNPLTPSSSSVTENNDPQLPYGGGLYSSSSLSSTFMLSEPTSTWNNDSSAQPTTSSVSIWNSDMSVWS</sequence>
<evidence type="ECO:0000313" key="3">
    <source>
        <dbReference type="Proteomes" id="UP000000598"/>
    </source>
</evidence>
<evidence type="ECO:0000256" key="1">
    <source>
        <dbReference type="SAM" id="MobiDB-lite"/>
    </source>
</evidence>
<dbReference type="PaxDb" id="284590-Q6CMF4"/>
<keyword evidence="3" id="KW-1185">Reference proteome</keyword>
<feature type="compositionally biased region" description="Polar residues" evidence="1">
    <location>
        <begin position="51"/>
        <end position="60"/>
    </location>
</feature>
<dbReference type="InParanoid" id="Q6CMF4"/>
<name>Q6CMF4_KLULA</name>
<dbReference type="GeneID" id="2894490"/>
<feature type="compositionally biased region" description="Polar residues" evidence="1">
    <location>
        <begin position="310"/>
        <end position="323"/>
    </location>
</feature>
<dbReference type="AlphaFoldDB" id="Q6CMF4"/>
<dbReference type="HOGENOM" id="CLU_739798_0_0_1"/>
<dbReference type="OMA" id="NEDMDKY"/>
<dbReference type="KEGG" id="kla:KLLA0_E20681g"/>
<evidence type="ECO:0000313" key="2">
    <source>
        <dbReference type="EMBL" id="CAG99972.1"/>
    </source>
</evidence>
<proteinExistence type="predicted"/>
<protein>
    <submittedName>
        <fullName evidence="2">KLLA0E20681p</fullName>
    </submittedName>
</protein>
<dbReference type="InterPro" id="IPR035257">
    <property type="entry name" value="DUF5349"/>
</dbReference>
<accession>Q6CMF4</accession>
<reference evidence="2 3" key="1">
    <citation type="journal article" date="2004" name="Nature">
        <title>Genome evolution in yeasts.</title>
        <authorList>
            <consortium name="Genolevures"/>
            <person name="Dujon B."/>
            <person name="Sherman D."/>
            <person name="Fischer G."/>
            <person name="Durrens P."/>
            <person name="Casaregola S."/>
            <person name="Lafontaine I."/>
            <person name="de Montigny J."/>
            <person name="Marck C."/>
            <person name="Neuveglise C."/>
            <person name="Talla E."/>
            <person name="Goffard N."/>
            <person name="Frangeul L."/>
            <person name="Aigle M."/>
            <person name="Anthouard V."/>
            <person name="Babour A."/>
            <person name="Barbe V."/>
            <person name="Barnay S."/>
            <person name="Blanchin S."/>
            <person name="Beckerich J.M."/>
            <person name="Beyne E."/>
            <person name="Bleykasten C."/>
            <person name="Boisrame A."/>
            <person name="Boyer J."/>
            <person name="Cattolico L."/>
            <person name="Confanioleri F."/>
            <person name="de Daruvar A."/>
            <person name="Despons L."/>
            <person name="Fabre E."/>
            <person name="Fairhead C."/>
            <person name="Ferry-Dumazet H."/>
            <person name="Groppi A."/>
            <person name="Hantraye F."/>
            <person name="Hennequin C."/>
            <person name="Jauniaux N."/>
            <person name="Joyet P."/>
            <person name="Kachouri R."/>
            <person name="Kerrest A."/>
            <person name="Koszul R."/>
            <person name="Lemaire M."/>
            <person name="Lesur I."/>
            <person name="Ma L."/>
            <person name="Muller H."/>
            <person name="Nicaud J.M."/>
            <person name="Nikolski M."/>
            <person name="Oztas S."/>
            <person name="Ozier-Kalogeropoulos O."/>
            <person name="Pellenz S."/>
            <person name="Potier S."/>
            <person name="Richard G.F."/>
            <person name="Straub M.L."/>
            <person name="Suleau A."/>
            <person name="Swennene D."/>
            <person name="Tekaia F."/>
            <person name="Wesolowski-Louvel M."/>
            <person name="Westhof E."/>
            <person name="Wirth B."/>
            <person name="Zeniou-Meyer M."/>
            <person name="Zivanovic I."/>
            <person name="Bolotin-Fukuhara M."/>
            <person name="Thierry A."/>
            <person name="Bouchier C."/>
            <person name="Caudron B."/>
            <person name="Scarpelli C."/>
            <person name="Gaillardin C."/>
            <person name="Weissenbach J."/>
            <person name="Wincker P."/>
            <person name="Souciet J.L."/>
        </authorList>
    </citation>
    <scope>NUCLEOTIDE SEQUENCE [LARGE SCALE GENOMIC DNA]</scope>
    <source>
        <strain evidence="3">ATCC 8585 / CBS 2359 / DSM 70799 / NBRC 1267 / NRRL Y-1140 / WM37</strain>
    </source>
</reference>
<dbReference type="RefSeq" id="XP_454885.1">
    <property type="nucleotide sequence ID" value="XM_454885.1"/>
</dbReference>
<dbReference type="Pfam" id="PF17298">
    <property type="entry name" value="DUF5349"/>
    <property type="match status" value="1"/>
</dbReference>
<feature type="compositionally biased region" description="Polar residues" evidence="1">
    <location>
        <begin position="79"/>
        <end position="89"/>
    </location>
</feature>
<gene>
    <name evidence="2" type="ORF">KLLA0_E20681g</name>
</gene>
<dbReference type="Proteomes" id="UP000000598">
    <property type="component" value="Chromosome E"/>
</dbReference>
<feature type="region of interest" description="Disordered" evidence="1">
    <location>
        <begin position="51"/>
        <end position="89"/>
    </location>
</feature>
<feature type="region of interest" description="Disordered" evidence="1">
    <location>
        <begin position="302"/>
        <end position="329"/>
    </location>
</feature>
<dbReference type="EMBL" id="CR382125">
    <property type="protein sequence ID" value="CAG99972.1"/>
    <property type="molecule type" value="Genomic_DNA"/>
</dbReference>